<evidence type="ECO:0000256" key="5">
    <source>
        <dbReference type="ARBA" id="ARBA00022842"/>
    </source>
</evidence>
<dbReference type="GO" id="GO:0008324">
    <property type="term" value="F:monoatomic cation transmembrane transporter activity"/>
    <property type="evidence" value="ECO:0007669"/>
    <property type="project" value="InterPro"/>
</dbReference>
<evidence type="ECO:0000256" key="3">
    <source>
        <dbReference type="ARBA" id="ARBA00022448"/>
    </source>
</evidence>
<protein>
    <recommendedName>
        <fullName evidence="9">SLC41A/MgtE integral membrane domain-containing protein</fullName>
    </recommendedName>
</protein>
<comment type="similarity">
    <text evidence="2">Belongs to the SLC41A transporter family.</text>
</comment>
<evidence type="ECO:0000256" key="7">
    <source>
        <dbReference type="ARBA" id="ARBA00023136"/>
    </source>
</evidence>
<sequence>MNRFIPTAAFELRHAAPERALWTLSDAHFSSAPAWGFGDAVTAPAAVPETVLTPSRNDIRSATASQNLDELDLLRTPVVRLFSVRAVWLVLLTLFGMLTSTAVAAQTEMLEHVILLAAFIAPIVDMGGNAGSQSATLVIRALSTGTLRLCGRDLARVLGRELLVSGALGILVALLEGILAWVTKDAAPGVLCVVALSMFVCTAAGGVIGALLPFVAKRCGLDPATLSSPLITSVMDLLGVFIYFGLAYLFLADVLFG</sequence>
<feature type="transmembrane region" description="Helical" evidence="8">
    <location>
        <begin position="188"/>
        <end position="216"/>
    </location>
</feature>
<dbReference type="Gene3D" id="1.10.357.20">
    <property type="entry name" value="SLC41 divalent cation transporters, integral membrane domain"/>
    <property type="match status" value="1"/>
</dbReference>
<evidence type="ECO:0000256" key="2">
    <source>
        <dbReference type="ARBA" id="ARBA00009749"/>
    </source>
</evidence>
<feature type="transmembrane region" description="Helical" evidence="8">
    <location>
        <begin position="113"/>
        <end position="142"/>
    </location>
</feature>
<name>A0A2Z6IA14_9BURK</name>
<dbReference type="PANTHER" id="PTHR41394">
    <property type="entry name" value="MAGNESIUM TRANSPORTER MGTE"/>
    <property type="match status" value="1"/>
</dbReference>
<reference evidence="10 11" key="1">
    <citation type="journal article" date="2018" name="Int. J. Syst. Evol. Microbiol.">
        <title>Mesosutterella multiformis gen. nov., sp. nov., a member of the family Sutterellaceae and Sutterella megalosphaeroides sp. nov., isolated from human faeces.</title>
        <authorList>
            <person name="Sakamoto M."/>
            <person name="Ikeyama N."/>
            <person name="Kunihiro T."/>
            <person name="Iino T."/>
            <person name="Yuki M."/>
            <person name="Ohkuma M."/>
        </authorList>
    </citation>
    <scope>NUCLEOTIDE SEQUENCE [LARGE SCALE GENOMIC DNA]</scope>
    <source>
        <strain evidence="10 11">6FBBBH3</strain>
    </source>
</reference>
<dbReference type="RefSeq" id="WP_120176836.1">
    <property type="nucleotide sequence ID" value="NZ_AP018786.1"/>
</dbReference>
<dbReference type="Pfam" id="PF01769">
    <property type="entry name" value="MgtE"/>
    <property type="match status" value="1"/>
</dbReference>
<dbReference type="InterPro" id="IPR036739">
    <property type="entry name" value="SLC41_membr_dom_sf"/>
</dbReference>
<evidence type="ECO:0000313" key="10">
    <source>
        <dbReference type="EMBL" id="BBF23204.1"/>
    </source>
</evidence>
<dbReference type="OrthoDB" id="9790355at2"/>
<evidence type="ECO:0000256" key="4">
    <source>
        <dbReference type="ARBA" id="ARBA00022692"/>
    </source>
</evidence>
<dbReference type="KEGG" id="sutt:SUTMEG_10950"/>
<comment type="subcellular location">
    <subcellularLocation>
        <location evidence="1">Membrane</location>
        <topology evidence="1">Multi-pass membrane protein</topology>
    </subcellularLocation>
</comment>
<keyword evidence="11" id="KW-1185">Reference proteome</keyword>
<evidence type="ECO:0000256" key="8">
    <source>
        <dbReference type="SAM" id="Phobius"/>
    </source>
</evidence>
<feature type="transmembrane region" description="Helical" evidence="8">
    <location>
        <begin position="162"/>
        <end position="182"/>
    </location>
</feature>
<dbReference type="PANTHER" id="PTHR41394:SF8">
    <property type="entry name" value="MAGNESIUM TRANSPORTER MGTE"/>
    <property type="match status" value="1"/>
</dbReference>
<evidence type="ECO:0000313" key="11">
    <source>
        <dbReference type="Proteomes" id="UP000271003"/>
    </source>
</evidence>
<evidence type="ECO:0000256" key="1">
    <source>
        <dbReference type="ARBA" id="ARBA00004141"/>
    </source>
</evidence>
<feature type="domain" description="SLC41A/MgtE integral membrane" evidence="9">
    <location>
        <begin position="122"/>
        <end position="246"/>
    </location>
</feature>
<keyword evidence="6 8" id="KW-1133">Transmembrane helix</keyword>
<gene>
    <name evidence="10" type="ORF">SUTMEG_10950</name>
</gene>
<dbReference type="Proteomes" id="UP000271003">
    <property type="component" value="Chromosome"/>
</dbReference>
<organism evidence="10 11">
    <name type="scientific">Sutterella megalosphaeroides</name>
    <dbReference type="NCBI Taxonomy" id="2494234"/>
    <lineage>
        <taxon>Bacteria</taxon>
        <taxon>Pseudomonadati</taxon>
        <taxon>Pseudomonadota</taxon>
        <taxon>Betaproteobacteria</taxon>
        <taxon>Burkholderiales</taxon>
        <taxon>Sutterellaceae</taxon>
        <taxon>Sutterella</taxon>
    </lineage>
</organism>
<feature type="transmembrane region" description="Helical" evidence="8">
    <location>
        <begin position="228"/>
        <end position="251"/>
    </location>
</feature>
<evidence type="ECO:0000256" key="6">
    <source>
        <dbReference type="ARBA" id="ARBA00022989"/>
    </source>
</evidence>
<proteinExistence type="inferred from homology"/>
<dbReference type="GO" id="GO:0016020">
    <property type="term" value="C:membrane"/>
    <property type="evidence" value="ECO:0007669"/>
    <property type="project" value="UniProtKB-SubCell"/>
</dbReference>
<keyword evidence="3" id="KW-0813">Transport</keyword>
<dbReference type="InterPro" id="IPR006667">
    <property type="entry name" value="SLC41_membr_dom"/>
</dbReference>
<dbReference type="EMBL" id="AP018786">
    <property type="protein sequence ID" value="BBF23204.1"/>
    <property type="molecule type" value="Genomic_DNA"/>
</dbReference>
<keyword evidence="7 8" id="KW-0472">Membrane</keyword>
<evidence type="ECO:0000259" key="9">
    <source>
        <dbReference type="Pfam" id="PF01769"/>
    </source>
</evidence>
<keyword evidence="5" id="KW-0460">Magnesium</keyword>
<feature type="transmembrane region" description="Helical" evidence="8">
    <location>
        <begin position="86"/>
        <end position="107"/>
    </location>
</feature>
<dbReference type="SUPFAM" id="SSF161093">
    <property type="entry name" value="MgtE membrane domain-like"/>
    <property type="match status" value="1"/>
</dbReference>
<accession>A0A2Z6IA14</accession>
<keyword evidence="4 8" id="KW-0812">Transmembrane</keyword>
<dbReference type="AlphaFoldDB" id="A0A2Z6IA14"/>